<evidence type="ECO:0000256" key="2">
    <source>
        <dbReference type="ARBA" id="ARBA00006370"/>
    </source>
</evidence>
<protein>
    <recommendedName>
        <fullName evidence="4">Phosphatidylglycerol/phosphatidylinositol transfer protein</fullName>
    </recommendedName>
</protein>
<dbReference type="Gene3D" id="2.60.40.770">
    <property type="match status" value="1"/>
</dbReference>
<keyword evidence="6 8" id="KW-0732">Signal</keyword>
<dbReference type="STRING" id="112498.A0A2D3V1B0"/>
<keyword evidence="11" id="KW-1185">Reference proteome</keyword>
<dbReference type="CDD" id="cd00917">
    <property type="entry name" value="PG-PI_TP"/>
    <property type="match status" value="1"/>
</dbReference>
<keyword evidence="7" id="KW-0445">Lipid transport</keyword>
<comment type="similarity">
    <text evidence="2">Belongs to the NPC2 family.</text>
</comment>
<evidence type="ECO:0000259" key="9">
    <source>
        <dbReference type="SMART" id="SM00737"/>
    </source>
</evidence>
<keyword evidence="5" id="KW-0813">Transport</keyword>
<dbReference type="InterPro" id="IPR039670">
    <property type="entry name" value="NPC2-like"/>
</dbReference>
<dbReference type="OrthoDB" id="6409159at2759"/>
<sequence length="177" mass="18894">MKLLSLATSALLAASVSARSLSFTTQDDKLSVPGDNPLEFCADPKDNVLALKAVDLTPNPPKAGETLNITASGVLSKDVEEGATIHYSVKYGLITIINTSADLCETVKNIDLECPLKKGDLQLSKGVELPRQIPPGNYHVEAKILSVDDEEVTCLKASVEFKRGGAMGLVWQAKNDL</sequence>
<dbReference type="AlphaFoldDB" id="A0A2D3V1B0"/>
<dbReference type="PANTHER" id="PTHR11306">
    <property type="entry name" value="NIEMANN PICK TYPE C2 PROTEIN NPC2-RELATED"/>
    <property type="match status" value="1"/>
</dbReference>
<proteinExistence type="inferred from homology"/>
<dbReference type="InterPro" id="IPR014756">
    <property type="entry name" value="Ig_E-set"/>
</dbReference>
<dbReference type="FunFam" id="2.60.40.770:FF:000004">
    <property type="entry name" value="Phosphatidylglycerol/phosphatidylinositol transfer protein"/>
    <property type="match status" value="1"/>
</dbReference>
<feature type="domain" description="MD-2-related lipid-recognition" evidence="9">
    <location>
        <begin position="38"/>
        <end position="159"/>
    </location>
</feature>
<dbReference type="GeneID" id="35600284"/>
<dbReference type="SMART" id="SM00737">
    <property type="entry name" value="ML"/>
    <property type="match status" value="1"/>
</dbReference>
<dbReference type="RefSeq" id="XP_023626160.1">
    <property type="nucleotide sequence ID" value="XM_023770392.1"/>
</dbReference>
<dbReference type="GO" id="GO:0032934">
    <property type="term" value="F:sterol binding"/>
    <property type="evidence" value="ECO:0007669"/>
    <property type="project" value="InterPro"/>
</dbReference>
<name>A0A2D3V1B0_9PEZI</name>
<evidence type="ECO:0000256" key="1">
    <source>
        <dbReference type="ARBA" id="ARBA00002053"/>
    </source>
</evidence>
<dbReference type="InterPro" id="IPR003172">
    <property type="entry name" value="ML_dom"/>
</dbReference>
<dbReference type="InterPro" id="IPR033917">
    <property type="entry name" value="ML_PG-PI_TP"/>
</dbReference>
<dbReference type="Proteomes" id="UP000225277">
    <property type="component" value="Unassembled WGS sequence"/>
</dbReference>
<accession>A0A2D3V1B0</accession>
<comment type="subunit">
    <text evidence="3">Monomer.</text>
</comment>
<evidence type="ECO:0000256" key="6">
    <source>
        <dbReference type="ARBA" id="ARBA00022729"/>
    </source>
</evidence>
<dbReference type="EMBL" id="FJUY01000007">
    <property type="protein sequence ID" value="CZT19270.1"/>
    <property type="molecule type" value="Genomic_DNA"/>
</dbReference>
<evidence type="ECO:0000256" key="8">
    <source>
        <dbReference type="SAM" id="SignalP"/>
    </source>
</evidence>
<evidence type="ECO:0000256" key="4">
    <source>
        <dbReference type="ARBA" id="ARBA00016056"/>
    </source>
</evidence>
<evidence type="ECO:0000313" key="10">
    <source>
        <dbReference type="EMBL" id="CZT19270.1"/>
    </source>
</evidence>
<gene>
    <name evidence="10" type="ORF">RCC_05116</name>
</gene>
<evidence type="ECO:0000313" key="11">
    <source>
        <dbReference type="Proteomes" id="UP000225277"/>
    </source>
</evidence>
<evidence type="ECO:0000256" key="3">
    <source>
        <dbReference type="ARBA" id="ARBA00011245"/>
    </source>
</evidence>
<dbReference type="PANTHER" id="PTHR11306:SF0">
    <property type="entry name" value="PHOSPHATIDYLGLYCEROL_PHOSPHATIDYLINOSITOL TRANSFER PROTEIN"/>
    <property type="match status" value="1"/>
</dbReference>
<comment type="function">
    <text evidence="1">Catalyzes the intermembrane transfer of phosphatidylglycerol and phosphatidylinositol.</text>
</comment>
<organism evidence="10 11">
    <name type="scientific">Ramularia collo-cygni</name>
    <dbReference type="NCBI Taxonomy" id="112498"/>
    <lineage>
        <taxon>Eukaryota</taxon>
        <taxon>Fungi</taxon>
        <taxon>Dikarya</taxon>
        <taxon>Ascomycota</taxon>
        <taxon>Pezizomycotina</taxon>
        <taxon>Dothideomycetes</taxon>
        <taxon>Dothideomycetidae</taxon>
        <taxon>Mycosphaerellales</taxon>
        <taxon>Mycosphaerellaceae</taxon>
        <taxon>Ramularia</taxon>
    </lineage>
</organism>
<dbReference type="SUPFAM" id="SSF81296">
    <property type="entry name" value="E set domains"/>
    <property type="match status" value="1"/>
</dbReference>
<feature type="signal peptide" evidence="8">
    <location>
        <begin position="1"/>
        <end position="18"/>
    </location>
</feature>
<dbReference type="Pfam" id="PF02221">
    <property type="entry name" value="E1_DerP2_DerF2"/>
    <property type="match status" value="1"/>
</dbReference>
<evidence type="ECO:0000256" key="7">
    <source>
        <dbReference type="ARBA" id="ARBA00023055"/>
    </source>
</evidence>
<dbReference type="GO" id="GO:0032366">
    <property type="term" value="P:intracellular sterol transport"/>
    <property type="evidence" value="ECO:0007669"/>
    <property type="project" value="InterPro"/>
</dbReference>
<reference evidence="10 11" key="1">
    <citation type="submission" date="2016-03" db="EMBL/GenBank/DDBJ databases">
        <authorList>
            <person name="Ploux O."/>
        </authorList>
    </citation>
    <scope>NUCLEOTIDE SEQUENCE [LARGE SCALE GENOMIC DNA]</scope>
    <source>
        <strain evidence="10 11">URUG2</strain>
    </source>
</reference>
<evidence type="ECO:0000256" key="5">
    <source>
        <dbReference type="ARBA" id="ARBA00022448"/>
    </source>
</evidence>
<feature type="chain" id="PRO_5013689569" description="Phosphatidylglycerol/phosphatidylinositol transfer protein" evidence="8">
    <location>
        <begin position="19"/>
        <end position="177"/>
    </location>
</feature>